<dbReference type="AlphaFoldDB" id="A0A1Y2M6H1"/>
<proteinExistence type="predicted"/>
<keyword evidence="2" id="KW-0472">Membrane</keyword>
<sequence length="619" mass="63337">MDRVTASSTSRVEARNRRHSPYTLTEKARDRRANPYQTTDPADGPLRKRRTIMTNSHRRFHRRAPQAGSGSGSNIKTVNVEVVATVDTAGNVLAQATVTQPDSTAPTDAAPAIPATNNTRVSAQESVPTPVAAATAASTPEIPSVASLPSETQPAVPSTPADIPQPSIPSVPAVPTIASVVLPSVPSMPAVPSVSLPSVPSVPPFPSDLTVPAYPYASSVVAVIAEAVTSASSASSSAHSSEPTRVGALNVADSSKSPSASRTLSMASSILSSSSTLRSTMSGFTFSTPAVVTVASQAAVSSGSPASASLQFGTSSITDASVRPTPTESLDATGSASFYGGGGPGWNGGSGSATAGLPTSTQSAAASDSDMAGPAPLDTPQVVGSVVGSLAGAALILAIILILLRRHKRRQGGALQLTDSHPSHHEQAMQQVQTSRQVVVPTRPARASLAPSIVPAFLANRFSGMSRSTTDTGSPTTPTTPSFQRVSGRKLPSAFSEGMTSDQFARTGHMSDTSFYSDDHGTYGGAGMKKEYGGAFGKEIGEAPFAPGAGKMNVRPSPARTPVITHPSDNPFDDANRTLSPPMSPNPFSSPLDLSPRAALGRSLHSADGSRSSRFTENV</sequence>
<dbReference type="OMA" id="TPYGMPL"/>
<feature type="compositionally biased region" description="Polar residues" evidence="1">
    <location>
        <begin position="1"/>
        <end position="11"/>
    </location>
</feature>
<feature type="compositionally biased region" description="Gly residues" evidence="1">
    <location>
        <begin position="339"/>
        <end position="351"/>
    </location>
</feature>
<dbReference type="InParanoid" id="A0A1Y2M6H1"/>
<feature type="compositionally biased region" description="Polar residues" evidence="1">
    <location>
        <begin position="609"/>
        <end position="619"/>
    </location>
</feature>
<feature type="compositionally biased region" description="Polar residues" evidence="1">
    <location>
        <begin position="318"/>
        <end position="336"/>
    </location>
</feature>
<accession>A0A1Y2M6H1</accession>
<evidence type="ECO:0000256" key="2">
    <source>
        <dbReference type="SAM" id="Phobius"/>
    </source>
</evidence>
<protein>
    <submittedName>
        <fullName evidence="3">Uncharacterized protein</fullName>
    </submittedName>
</protein>
<evidence type="ECO:0000256" key="1">
    <source>
        <dbReference type="SAM" id="MobiDB-lite"/>
    </source>
</evidence>
<feature type="region of interest" description="Disordered" evidence="1">
    <location>
        <begin position="1"/>
        <end position="74"/>
    </location>
</feature>
<feature type="compositionally biased region" description="Polar residues" evidence="1">
    <location>
        <begin position="147"/>
        <end position="156"/>
    </location>
</feature>
<evidence type="ECO:0000313" key="4">
    <source>
        <dbReference type="Proteomes" id="UP000193240"/>
    </source>
</evidence>
<feature type="region of interest" description="Disordered" evidence="1">
    <location>
        <begin position="120"/>
        <end position="164"/>
    </location>
</feature>
<keyword evidence="2" id="KW-1133">Transmembrane helix</keyword>
<feature type="compositionally biased region" description="Low complexity" evidence="1">
    <location>
        <begin position="126"/>
        <end position="140"/>
    </location>
</feature>
<keyword evidence="2" id="KW-0812">Transmembrane</keyword>
<gene>
    <name evidence="3" type="ORF">B5807_03511</name>
</gene>
<name>A0A1Y2M6H1_EPING</name>
<feature type="compositionally biased region" description="Low complexity" evidence="1">
    <location>
        <begin position="468"/>
        <end position="482"/>
    </location>
</feature>
<feature type="region of interest" description="Disordered" evidence="1">
    <location>
        <begin position="318"/>
        <end position="373"/>
    </location>
</feature>
<keyword evidence="4" id="KW-1185">Reference proteome</keyword>
<evidence type="ECO:0000313" key="3">
    <source>
        <dbReference type="EMBL" id="OSS51572.1"/>
    </source>
</evidence>
<feature type="region of interest" description="Disordered" evidence="1">
    <location>
        <begin position="464"/>
        <end position="502"/>
    </location>
</feature>
<dbReference type="STRING" id="105696.A0A1Y2M6H1"/>
<feature type="compositionally biased region" description="Basic residues" evidence="1">
    <location>
        <begin position="47"/>
        <end position="64"/>
    </location>
</feature>
<organism evidence="3 4">
    <name type="scientific">Epicoccum nigrum</name>
    <name type="common">Soil fungus</name>
    <name type="synonym">Epicoccum purpurascens</name>
    <dbReference type="NCBI Taxonomy" id="105696"/>
    <lineage>
        <taxon>Eukaryota</taxon>
        <taxon>Fungi</taxon>
        <taxon>Dikarya</taxon>
        <taxon>Ascomycota</taxon>
        <taxon>Pezizomycotina</taxon>
        <taxon>Dothideomycetes</taxon>
        <taxon>Pleosporomycetidae</taxon>
        <taxon>Pleosporales</taxon>
        <taxon>Pleosporineae</taxon>
        <taxon>Didymellaceae</taxon>
        <taxon>Epicoccum</taxon>
    </lineage>
</organism>
<reference evidence="3 4" key="1">
    <citation type="journal article" date="2017" name="Genome Announc.">
        <title>Genome sequence of the saprophytic ascomycete Epicoccum nigrum ICMP 19927 strain isolated from New Zealand.</title>
        <authorList>
            <person name="Fokin M."/>
            <person name="Fleetwood D."/>
            <person name="Weir B.S."/>
            <person name="Villas-Boas S.G."/>
        </authorList>
    </citation>
    <scope>NUCLEOTIDE SEQUENCE [LARGE SCALE GENOMIC DNA]</scope>
    <source>
        <strain evidence="3 4">ICMP 19927</strain>
    </source>
</reference>
<dbReference type="Proteomes" id="UP000193240">
    <property type="component" value="Unassembled WGS sequence"/>
</dbReference>
<feature type="transmembrane region" description="Helical" evidence="2">
    <location>
        <begin position="382"/>
        <end position="404"/>
    </location>
</feature>
<feature type="region of interest" description="Disordered" evidence="1">
    <location>
        <begin position="547"/>
        <end position="619"/>
    </location>
</feature>
<feature type="region of interest" description="Disordered" evidence="1">
    <location>
        <begin position="233"/>
        <end position="260"/>
    </location>
</feature>
<dbReference type="EMBL" id="KZ107840">
    <property type="protein sequence ID" value="OSS51572.1"/>
    <property type="molecule type" value="Genomic_DNA"/>
</dbReference>